<feature type="transmembrane region" description="Helical" evidence="17">
    <location>
        <begin position="395"/>
        <end position="417"/>
    </location>
</feature>
<feature type="compositionally biased region" description="Basic residues" evidence="16">
    <location>
        <begin position="1082"/>
        <end position="1091"/>
    </location>
</feature>
<keyword evidence="12" id="KW-0675">Receptor</keyword>
<dbReference type="InterPro" id="IPR020067">
    <property type="entry name" value="Frizzled_dom"/>
</dbReference>
<feature type="disulfide bond" evidence="15">
    <location>
        <begin position="108"/>
        <end position="154"/>
    </location>
</feature>
<feature type="region of interest" description="Disordered" evidence="16">
    <location>
        <begin position="725"/>
        <end position="744"/>
    </location>
</feature>
<dbReference type="Pfam" id="PF01392">
    <property type="entry name" value="Fz"/>
    <property type="match status" value="1"/>
</dbReference>
<proteinExistence type="inferred from homology"/>
<feature type="signal peptide" evidence="18">
    <location>
        <begin position="1"/>
        <end position="24"/>
    </location>
</feature>
<evidence type="ECO:0000256" key="13">
    <source>
        <dbReference type="ARBA" id="ARBA00023180"/>
    </source>
</evidence>
<dbReference type="Gene3D" id="1.10.2000.10">
    <property type="entry name" value="Frizzled cysteine-rich domain"/>
    <property type="match status" value="1"/>
</dbReference>
<evidence type="ECO:0000256" key="7">
    <source>
        <dbReference type="ARBA" id="ARBA00022729"/>
    </source>
</evidence>
<evidence type="ECO:0000256" key="3">
    <source>
        <dbReference type="ARBA" id="ARBA00018149"/>
    </source>
</evidence>
<dbReference type="PROSITE" id="PS50038">
    <property type="entry name" value="FZ"/>
    <property type="match status" value="1"/>
</dbReference>
<reference evidence="21 22" key="2">
    <citation type="journal article" date="2022" name="Mol. Biol. Evol.">
        <title>Comparative Genomics Reveals Insights into the Divergent Evolution of Astigmatic Mites and Household Pest Adaptations.</title>
        <authorList>
            <person name="Xiong Q."/>
            <person name="Wan A.T."/>
            <person name="Liu X."/>
            <person name="Fung C.S."/>
            <person name="Xiao X."/>
            <person name="Malainual N."/>
            <person name="Hou J."/>
            <person name="Wang L."/>
            <person name="Wang M."/>
            <person name="Yang K.Y."/>
            <person name="Cui Y."/>
            <person name="Leung E.L."/>
            <person name="Nong W."/>
            <person name="Shin S.K."/>
            <person name="Au S.W."/>
            <person name="Jeong K.Y."/>
            <person name="Chew F.T."/>
            <person name="Hui J.H."/>
            <person name="Leung T.F."/>
            <person name="Tungtrongchitr A."/>
            <person name="Zhong N."/>
            <person name="Liu Z."/>
            <person name="Tsui S.K."/>
        </authorList>
    </citation>
    <scope>NUCLEOTIDE SEQUENCE [LARGE SCALE GENOMIC DNA]</scope>
    <source>
        <strain evidence="21">Derp</strain>
    </source>
</reference>
<feature type="transmembrane region" description="Helical" evidence="17">
    <location>
        <begin position="823"/>
        <end position="847"/>
    </location>
</feature>
<dbReference type="PANTHER" id="PTHR11309">
    <property type="entry name" value="FRIZZLED"/>
    <property type="match status" value="1"/>
</dbReference>
<dbReference type="InterPro" id="IPR015526">
    <property type="entry name" value="Frizzled/SFRP"/>
</dbReference>
<keyword evidence="22" id="KW-1185">Reference proteome</keyword>
<dbReference type="PROSITE" id="PS50261">
    <property type="entry name" value="G_PROTEIN_RECEP_F2_4"/>
    <property type="match status" value="1"/>
</dbReference>
<feature type="transmembrane region" description="Helical" evidence="17">
    <location>
        <begin position="565"/>
        <end position="588"/>
    </location>
</feature>
<evidence type="ECO:0000256" key="14">
    <source>
        <dbReference type="ARBA" id="ARBA00023224"/>
    </source>
</evidence>
<keyword evidence="7 18" id="KW-0732">Signal</keyword>
<feature type="region of interest" description="Disordered" evidence="16">
    <location>
        <begin position="1059"/>
        <end position="1104"/>
    </location>
</feature>
<evidence type="ECO:0000256" key="11">
    <source>
        <dbReference type="ARBA" id="ARBA00023157"/>
    </source>
</evidence>
<evidence type="ECO:0000313" key="21">
    <source>
        <dbReference type="EMBL" id="KAH9425715.1"/>
    </source>
</evidence>
<keyword evidence="4" id="KW-0217">Developmental protein</keyword>
<sequence>MSAIKSLFLLCFVTGIIFIIPIDAARRSERNGQRKLRQQQQRPQSTSTISSTMNIDHGDDHHWNDGHHQFAALSHQQHHMESFAEDDEYFDDIKPAGHSCEDIRIEICHDVGYNVTSMPNFVGHELQSDAELQLQSFIPLISYGCSSQLKFFLCSVYVPMCTEKVPVMIGPCRPLCESVRSRCAPVLSGLGFQWPTALNCSKFVPENTIDHMCMEGPPPHESELIVGANKTPIIKNVLGGHNSIASQPPLNVYHNTNNNNRQSHPSVHLMIPGSSRHHHHHLIPQTSQISPSVPPQHNFGDLLYGPSSIDTSNRNRNKPLQPKQMTPEVIMTNVIDAQAQDERSSSIASTGGSNQCWQYRRSENYVFLEHPRGRCVARCESDVLFTEENKNFVDYWTMVWACLSLASCLFTLIAFMTGSTDRFHYPERAIFYIALCSMIYASAYIYRTLVGRIAASCYQEGPDKQQLLLVQEGAHNPHCTFSFLMLYYFGMTGSAWWLVLAITWSLSVAFNWSQQRLSYHSQLYHSLAWTLPALQTLAALVMRAVDADELTGICYVGSQDDSNLLRFVIIPMAIYLTTGLLFIIISFISVRFNAITNNNDSDANHPCCNCCIGAAGSDEENSSNSDSSNVDAETDHQSSLSQSDAASVGCGDFCRRLRRNYGRYGQNSGHHHGLGRVGTTAQAGSGHSLLLLPASNRHHNHHHNHHRRQMSNNFCSATVSSSTSSYSSSTMSTSHHHHNNNNNPISKDKHCINGNGNGLWSNVAVSQTNPNRAIIGRANNNHDLTAYPSHQQRAVAATMAINDAFDYDGHEDAAGRRHEDDAALIRSGIFALFYTLPALCVLSTYIYEYLYRQQWLLRQTDTTTAILTSTATNMINNSPTMIESLEYNRPNFEIFNMRLFMSFVIGIKTGIWILTARSPITALRCVITRCMTKKVFPVNNTINGHHPTHHVHHHHNQISRTLQQQQIQKPNPAQILPPHSQILYNNDGQTMINQHHLNQLNIDSNKTSLEHTNTNIGHHNQQANHFFFMNDMHLAAAAAAATKIPSIINNNETTFFPDITNNNNNNGSTTMSTTISSLTHHSNPHPHHHHTDHIQRQQQKQQLADIHQNRANNSGGGNGNETAV</sequence>
<dbReference type="PRINTS" id="PR00489">
    <property type="entry name" value="FRIZZLED"/>
</dbReference>
<feature type="chain" id="PRO_5046580882" description="Frizzled-4" evidence="18">
    <location>
        <begin position="25"/>
        <end position="1124"/>
    </location>
</feature>
<evidence type="ECO:0000256" key="16">
    <source>
        <dbReference type="SAM" id="MobiDB-lite"/>
    </source>
</evidence>
<comment type="similarity">
    <text evidence="2">Belongs to the G-protein coupled receptor Fz/Smo family.</text>
</comment>
<organism evidence="21 22">
    <name type="scientific">Dermatophagoides pteronyssinus</name>
    <name type="common">European house dust mite</name>
    <dbReference type="NCBI Taxonomy" id="6956"/>
    <lineage>
        <taxon>Eukaryota</taxon>
        <taxon>Metazoa</taxon>
        <taxon>Ecdysozoa</taxon>
        <taxon>Arthropoda</taxon>
        <taxon>Chelicerata</taxon>
        <taxon>Arachnida</taxon>
        <taxon>Acari</taxon>
        <taxon>Acariformes</taxon>
        <taxon>Sarcoptiformes</taxon>
        <taxon>Astigmata</taxon>
        <taxon>Psoroptidia</taxon>
        <taxon>Analgoidea</taxon>
        <taxon>Pyroglyphidae</taxon>
        <taxon>Dermatophagoidinae</taxon>
        <taxon>Dermatophagoides</taxon>
    </lineage>
</organism>
<keyword evidence="10 17" id="KW-0472">Membrane</keyword>
<feature type="transmembrane region" description="Helical" evidence="17">
    <location>
        <begin position="894"/>
        <end position="914"/>
    </location>
</feature>
<feature type="disulfide bond" evidence="15">
    <location>
        <begin position="145"/>
        <end position="183"/>
    </location>
</feature>
<dbReference type="InterPro" id="IPR017981">
    <property type="entry name" value="GPCR_2-like_7TM"/>
</dbReference>
<gene>
    <name evidence="21" type="ORF">DERP_004932</name>
</gene>
<keyword evidence="8 17" id="KW-1133">Transmembrane helix</keyword>
<feature type="compositionally biased region" description="Low complexity" evidence="16">
    <location>
        <begin position="38"/>
        <end position="52"/>
    </location>
</feature>
<dbReference type="SMART" id="SM00063">
    <property type="entry name" value="FRI"/>
    <property type="match status" value="1"/>
</dbReference>
<evidence type="ECO:0000256" key="17">
    <source>
        <dbReference type="SAM" id="Phobius"/>
    </source>
</evidence>
<dbReference type="InterPro" id="IPR041765">
    <property type="entry name" value="FZ4_CRD"/>
</dbReference>
<evidence type="ECO:0000256" key="10">
    <source>
        <dbReference type="ARBA" id="ARBA00023136"/>
    </source>
</evidence>
<evidence type="ECO:0000256" key="9">
    <source>
        <dbReference type="ARBA" id="ARBA00023040"/>
    </source>
</evidence>
<evidence type="ECO:0000313" key="22">
    <source>
        <dbReference type="Proteomes" id="UP000887458"/>
    </source>
</evidence>
<keyword evidence="11 15" id="KW-1015">Disulfide bond</keyword>
<feature type="compositionally biased region" description="Low complexity" evidence="16">
    <location>
        <begin position="622"/>
        <end position="631"/>
    </location>
</feature>
<keyword evidence="9" id="KW-0297">G-protein coupled receptor</keyword>
<dbReference type="InterPro" id="IPR036790">
    <property type="entry name" value="Frizzled_dom_sf"/>
</dbReference>
<feature type="region of interest" description="Disordered" evidence="16">
    <location>
        <begin position="30"/>
        <end position="56"/>
    </location>
</feature>
<dbReference type="InterPro" id="IPR000539">
    <property type="entry name" value="Frizzled/Smoothened_7TM"/>
</dbReference>
<dbReference type="EMBL" id="NJHN03000017">
    <property type="protein sequence ID" value="KAH9425715.1"/>
    <property type="molecule type" value="Genomic_DNA"/>
</dbReference>
<evidence type="ECO:0000256" key="18">
    <source>
        <dbReference type="SAM" id="SignalP"/>
    </source>
</evidence>
<evidence type="ECO:0000256" key="1">
    <source>
        <dbReference type="ARBA" id="ARBA00004141"/>
    </source>
</evidence>
<accession>A0ABQ8JTE4</accession>
<comment type="caution">
    <text evidence="21">The sequence shown here is derived from an EMBL/GenBank/DDBJ whole genome shotgun (WGS) entry which is preliminary data.</text>
</comment>
<evidence type="ECO:0000256" key="2">
    <source>
        <dbReference type="ARBA" id="ARBA00008077"/>
    </source>
</evidence>
<dbReference type="SMART" id="SM01330">
    <property type="entry name" value="Frizzled"/>
    <property type="match status" value="1"/>
</dbReference>
<protein>
    <recommendedName>
        <fullName evidence="3">Frizzled-4</fullName>
    </recommendedName>
</protein>
<evidence type="ECO:0000256" key="6">
    <source>
        <dbReference type="ARBA" id="ARBA00022692"/>
    </source>
</evidence>
<feature type="compositionally biased region" description="Low complexity" evidence="16">
    <location>
        <begin position="1060"/>
        <end position="1081"/>
    </location>
</feature>
<evidence type="ECO:0000259" key="20">
    <source>
        <dbReference type="PROSITE" id="PS50261"/>
    </source>
</evidence>
<feature type="transmembrane region" description="Helical" evidence="17">
    <location>
        <begin position="524"/>
        <end position="545"/>
    </location>
</feature>
<dbReference type="Gene3D" id="1.20.1070.10">
    <property type="entry name" value="Rhodopsin 7-helix transmembrane proteins"/>
    <property type="match status" value="2"/>
</dbReference>
<dbReference type="Proteomes" id="UP000887458">
    <property type="component" value="Unassembled WGS sequence"/>
</dbReference>
<evidence type="ECO:0000256" key="5">
    <source>
        <dbReference type="ARBA" id="ARBA00022687"/>
    </source>
</evidence>
<feature type="disulfide bond" evidence="15">
    <location>
        <begin position="172"/>
        <end position="213"/>
    </location>
</feature>
<feature type="disulfide bond" evidence="15">
    <location>
        <begin position="176"/>
        <end position="200"/>
    </location>
</feature>
<feature type="domain" description="G-protein coupled receptors family 2 profile 2" evidence="20">
    <location>
        <begin position="393"/>
        <end position="590"/>
    </location>
</feature>
<keyword evidence="14" id="KW-0807">Transducer</keyword>
<evidence type="ECO:0000256" key="4">
    <source>
        <dbReference type="ARBA" id="ARBA00022473"/>
    </source>
</evidence>
<reference evidence="21 22" key="1">
    <citation type="journal article" date="2018" name="J. Allergy Clin. Immunol.">
        <title>High-quality assembly of Dermatophagoides pteronyssinus genome and transcriptome reveals a wide range of novel allergens.</title>
        <authorList>
            <person name="Liu X.Y."/>
            <person name="Yang K.Y."/>
            <person name="Wang M.Q."/>
            <person name="Kwok J.S."/>
            <person name="Zeng X."/>
            <person name="Yang Z."/>
            <person name="Xiao X.J."/>
            <person name="Lau C.P."/>
            <person name="Li Y."/>
            <person name="Huang Z.M."/>
            <person name="Ba J.G."/>
            <person name="Yim A.K."/>
            <person name="Ouyang C.Y."/>
            <person name="Ngai S.M."/>
            <person name="Chan T.F."/>
            <person name="Leung E.L."/>
            <person name="Liu L."/>
            <person name="Liu Z.G."/>
            <person name="Tsui S.K."/>
        </authorList>
    </citation>
    <scope>NUCLEOTIDE SEQUENCE [LARGE SCALE GENOMIC DNA]</scope>
    <source>
        <strain evidence="21">Derp</strain>
    </source>
</reference>
<name>A0ABQ8JTE4_DERPT</name>
<comment type="subcellular location">
    <subcellularLocation>
        <location evidence="1">Membrane</location>
        <topology evidence="1">Multi-pass membrane protein</topology>
    </subcellularLocation>
</comment>
<feature type="region of interest" description="Disordered" evidence="16">
    <location>
        <begin position="618"/>
        <end position="647"/>
    </location>
</feature>
<evidence type="ECO:0000256" key="15">
    <source>
        <dbReference type="PROSITE-ProRule" id="PRU00090"/>
    </source>
</evidence>
<evidence type="ECO:0000256" key="8">
    <source>
        <dbReference type="ARBA" id="ARBA00022989"/>
    </source>
</evidence>
<keyword evidence="5" id="KW-0879">Wnt signaling pathway</keyword>
<feature type="disulfide bond" evidence="15">
    <location>
        <begin position="100"/>
        <end position="161"/>
    </location>
</feature>
<dbReference type="SUPFAM" id="SSF63501">
    <property type="entry name" value="Frizzled cysteine-rich domain"/>
    <property type="match status" value="1"/>
</dbReference>
<dbReference type="Pfam" id="PF01534">
    <property type="entry name" value="Frizzled"/>
    <property type="match status" value="2"/>
</dbReference>
<keyword evidence="13" id="KW-0325">Glycoprotein</keyword>
<feature type="transmembrane region" description="Helical" evidence="17">
    <location>
        <begin position="429"/>
        <end position="446"/>
    </location>
</feature>
<feature type="transmembrane region" description="Helical" evidence="17">
    <location>
        <begin position="494"/>
        <end position="512"/>
    </location>
</feature>
<dbReference type="CDD" id="cd07448">
    <property type="entry name" value="CRD_FZ4"/>
    <property type="match status" value="1"/>
</dbReference>
<feature type="domain" description="FZ" evidence="19">
    <location>
        <begin position="100"/>
        <end position="216"/>
    </location>
</feature>
<dbReference type="PANTHER" id="PTHR11309:SF99">
    <property type="entry name" value="FRIZZLED-4"/>
    <property type="match status" value="1"/>
</dbReference>
<evidence type="ECO:0000256" key="12">
    <source>
        <dbReference type="ARBA" id="ARBA00023170"/>
    </source>
</evidence>
<keyword evidence="6 17" id="KW-0812">Transmembrane</keyword>
<evidence type="ECO:0000259" key="19">
    <source>
        <dbReference type="PROSITE" id="PS50038"/>
    </source>
</evidence>